<comment type="catalytic activity">
    <reaction evidence="1">
        <text>Hydrolysis of DNA containing ring-opened 7-methylguanine residues, releasing 2,6-diamino-4-hydroxy-5-(N-methyl)formamidopyrimidine.</text>
        <dbReference type="EC" id="3.2.2.23"/>
    </reaction>
</comment>
<dbReference type="RefSeq" id="WP_146510916.1">
    <property type="nucleotide sequence ID" value="NZ_SIHI01000012.1"/>
</dbReference>
<dbReference type="SMART" id="SM00898">
    <property type="entry name" value="Fapy_DNA_glyco"/>
    <property type="match status" value="1"/>
</dbReference>
<dbReference type="NCBIfam" id="NF002211">
    <property type="entry name" value="PRK01103.1"/>
    <property type="match status" value="1"/>
</dbReference>
<evidence type="ECO:0000256" key="13">
    <source>
        <dbReference type="ARBA" id="ARBA00023125"/>
    </source>
</evidence>
<evidence type="ECO:0000256" key="10">
    <source>
        <dbReference type="ARBA" id="ARBA00022771"/>
    </source>
</evidence>
<dbReference type="InterPro" id="IPR010979">
    <property type="entry name" value="Ribosomal_uS13-like_H2TH"/>
</dbReference>
<dbReference type="GO" id="GO:0003684">
    <property type="term" value="F:damaged DNA binding"/>
    <property type="evidence" value="ECO:0007669"/>
    <property type="project" value="InterPro"/>
</dbReference>
<evidence type="ECO:0000256" key="4">
    <source>
        <dbReference type="ARBA" id="ARBA00011245"/>
    </source>
</evidence>
<evidence type="ECO:0000256" key="15">
    <source>
        <dbReference type="ARBA" id="ARBA00023239"/>
    </source>
</evidence>
<dbReference type="GO" id="GO:0034039">
    <property type="term" value="F:8-oxo-7,8-dihydroguanine DNA N-glycosylase activity"/>
    <property type="evidence" value="ECO:0007669"/>
    <property type="project" value="TreeGrafter"/>
</dbReference>
<evidence type="ECO:0000259" key="22">
    <source>
        <dbReference type="PROSITE" id="PS51068"/>
    </source>
</evidence>
<keyword evidence="17 23" id="KW-0326">Glycosidase</keyword>
<comment type="catalytic activity">
    <reaction evidence="19">
        <text>2'-deoxyribonucleotide-(2'-deoxyribose 5'-phosphate)-2'-deoxyribonucleotide-DNA = a 3'-end 2'-deoxyribonucleotide-(2,3-dehydro-2,3-deoxyribose 5'-phosphate)-DNA + a 5'-end 5'-phospho-2'-deoxyribonucleoside-DNA + H(+)</text>
        <dbReference type="Rhea" id="RHEA:66592"/>
        <dbReference type="Rhea" id="RHEA-COMP:13180"/>
        <dbReference type="Rhea" id="RHEA-COMP:16897"/>
        <dbReference type="Rhea" id="RHEA-COMP:17067"/>
        <dbReference type="ChEBI" id="CHEBI:15378"/>
        <dbReference type="ChEBI" id="CHEBI:136412"/>
        <dbReference type="ChEBI" id="CHEBI:157695"/>
        <dbReference type="ChEBI" id="CHEBI:167181"/>
        <dbReference type="EC" id="4.2.99.18"/>
    </reaction>
</comment>
<dbReference type="InterPro" id="IPR015886">
    <property type="entry name" value="H2TH_FPG"/>
</dbReference>
<dbReference type="NCBIfam" id="TIGR00577">
    <property type="entry name" value="fpg"/>
    <property type="match status" value="1"/>
</dbReference>
<dbReference type="PROSITE" id="PS51066">
    <property type="entry name" value="ZF_FPG_2"/>
    <property type="match status" value="1"/>
</dbReference>
<keyword evidence="9" id="KW-0227">DNA damage</keyword>
<evidence type="ECO:0000259" key="21">
    <source>
        <dbReference type="PROSITE" id="PS51066"/>
    </source>
</evidence>
<evidence type="ECO:0000256" key="16">
    <source>
        <dbReference type="ARBA" id="ARBA00023268"/>
    </source>
</evidence>
<keyword evidence="10 20" id="KW-0863">Zinc-finger</keyword>
<dbReference type="AlphaFoldDB" id="A0A5C5WLT6"/>
<protein>
    <recommendedName>
        <fullName evidence="7">Formamidopyrimidine-DNA glycosylase</fullName>
        <ecNumber evidence="5">3.2.2.23</ecNumber>
        <ecNumber evidence="6">4.2.99.18</ecNumber>
    </recommendedName>
    <alternativeName>
        <fullName evidence="18">DNA-(apurinic or apyrimidinic site) lyase MutM</fullName>
    </alternativeName>
</protein>
<keyword evidence="15" id="KW-0456">Lyase</keyword>
<evidence type="ECO:0000256" key="1">
    <source>
        <dbReference type="ARBA" id="ARBA00001668"/>
    </source>
</evidence>
<comment type="subunit">
    <text evidence="4">Monomer.</text>
</comment>
<evidence type="ECO:0000256" key="18">
    <source>
        <dbReference type="ARBA" id="ARBA00030638"/>
    </source>
</evidence>
<evidence type="ECO:0000256" key="9">
    <source>
        <dbReference type="ARBA" id="ARBA00022763"/>
    </source>
</evidence>
<dbReference type="OrthoDB" id="9800855at2"/>
<proteinExistence type="inferred from homology"/>
<organism evidence="23 24">
    <name type="scientific">Thalassoglobus neptunius</name>
    <dbReference type="NCBI Taxonomy" id="1938619"/>
    <lineage>
        <taxon>Bacteria</taxon>
        <taxon>Pseudomonadati</taxon>
        <taxon>Planctomycetota</taxon>
        <taxon>Planctomycetia</taxon>
        <taxon>Planctomycetales</taxon>
        <taxon>Planctomycetaceae</taxon>
        <taxon>Thalassoglobus</taxon>
    </lineage>
</organism>
<dbReference type="PROSITE" id="PS51068">
    <property type="entry name" value="FPG_CAT"/>
    <property type="match status" value="1"/>
</dbReference>
<evidence type="ECO:0000256" key="6">
    <source>
        <dbReference type="ARBA" id="ARBA00012720"/>
    </source>
</evidence>
<evidence type="ECO:0000256" key="20">
    <source>
        <dbReference type="PROSITE-ProRule" id="PRU00391"/>
    </source>
</evidence>
<dbReference type="PANTHER" id="PTHR22993:SF9">
    <property type="entry name" value="FORMAMIDOPYRIMIDINE-DNA GLYCOSYLASE"/>
    <property type="match status" value="1"/>
</dbReference>
<keyword evidence="13" id="KW-0238">DNA-binding</keyword>
<dbReference type="CDD" id="cd08966">
    <property type="entry name" value="EcFpg-like_N"/>
    <property type="match status" value="1"/>
</dbReference>
<dbReference type="GO" id="GO:0008270">
    <property type="term" value="F:zinc ion binding"/>
    <property type="evidence" value="ECO:0007669"/>
    <property type="project" value="UniProtKB-KW"/>
</dbReference>
<dbReference type="InterPro" id="IPR020629">
    <property type="entry name" value="FPG_Glyclase"/>
</dbReference>
<feature type="domain" description="Formamidopyrimidine-DNA glycosylase catalytic" evidence="22">
    <location>
        <begin position="2"/>
        <end position="119"/>
    </location>
</feature>
<dbReference type="EC" id="3.2.2.23" evidence="5"/>
<dbReference type="InterPro" id="IPR012319">
    <property type="entry name" value="FPG_cat"/>
</dbReference>
<dbReference type="GO" id="GO:0006284">
    <property type="term" value="P:base-excision repair"/>
    <property type="evidence" value="ECO:0007669"/>
    <property type="project" value="InterPro"/>
</dbReference>
<evidence type="ECO:0000256" key="2">
    <source>
        <dbReference type="ARBA" id="ARBA00001947"/>
    </source>
</evidence>
<dbReference type="Pfam" id="PF01149">
    <property type="entry name" value="Fapy_DNA_glyco"/>
    <property type="match status" value="1"/>
</dbReference>
<keyword evidence="14" id="KW-0234">DNA repair</keyword>
<evidence type="ECO:0000256" key="3">
    <source>
        <dbReference type="ARBA" id="ARBA00009409"/>
    </source>
</evidence>
<accession>A0A5C5WLT6</accession>
<keyword evidence="16" id="KW-0511">Multifunctional enzyme</keyword>
<keyword evidence="11 23" id="KW-0378">Hydrolase</keyword>
<keyword evidence="12" id="KW-0862">Zinc</keyword>
<comment type="cofactor">
    <cofactor evidence="2">
        <name>Zn(2+)</name>
        <dbReference type="ChEBI" id="CHEBI:29105"/>
    </cofactor>
</comment>
<dbReference type="Gene3D" id="3.20.190.10">
    <property type="entry name" value="MutM-like, N-terminal"/>
    <property type="match status" value="1"/>
</dbReference>
<evidence type="ECO:0000256" key="19">
    <source>
        <dbReference type="ARBA" id="ARBA00044632"/>
    </source>
</evidence>
<dbReference type="EMBL" id="SIHI01000012">
    <property type="protein sequence ID" value="TWT51577.1"/>
    <property type="molecule type" value="Genomic_DNA"/>
</dbReference>
<evidence type="ECO:0000256" key="11">
    <source>
        <dbReference type="ARBA" id="ARBA00022801"/>
    </source>
</evidence>
<dbReference type="PANTHER" id="PTHR22993">
    <property type="entry name" value="FORMAMIDOPYRIMIDINE-DNA GLYCOSYLASE"/>
    <property type="match status" value="1"/>
</dbReference>
<comment type="caution">
    <text evidence="23">The sequence shown here is derived from an EMBL/GenBank/DDBJ whole genome shotgun (WGS) entry which is preliminary data.</text>
</comment>
<sequence length="280" mass="32148">MPELPEVETMVRGIRQTVVESRILQFNACPNSCRPMTLSPPIEEFSENIEQSTIVNVWRKAKRVVIDLDSECHIVFEPRMTGLVLLEDPPSVEHLRFQFQLSNKRQRKSLFIWDRRGLGTLRLYTPDQFEHDLGPNLLGTDALEISVPEFTQKLKATQRPIKVALLDQRLVAGVGNLYASEILHEAAVNPEKISSTLSNQRILRIHTAMNRILNEAIAYEGSTLNDGTYRNALNKDGGYQNKHQVYAREGEMCHSCQRTTITRIVQAQRATFYCRRCQRR</sequence>
<comment type="similarity">
    <text evidence="3">Belongs to the FPG family.</text>
</comment>
<evidence type="ECO:0000256" key="8">
    <source>
        <dbReference type="ARBA" id="ARBA00022723"/>
    </source>
</evidence>
<keyword evidence="8" id="KW-0479">Metal-binding</keyword>
<evidence type="ECO:0000256" key="17">
    <source>
        <dbReference type="ARBA" id="ARBA00023295"/>
    </source>
</evidence>
<keyword evidence="24" id="KW-1185">Reference proteome</keyword>
<evidence type="ECO:0000256" key="7">
    <source>
        <dbReference type="ARBA" id="ARBA00016240"/>
    </source>
</evidence>
<dbReference type="InterPro" id="IPR035937">
    <property type="entry name" value="FPG_N"/>
</dbReference>
<gene>
    <name evidence="23" type="primary">mutM</name>
    <name evidence="23" type="ORF">KOR42_34650</name>
</gene>
<dbReference type="Pfam" id="PF06831">
    <property type="entry name" value="H2TH"/>
    <property type="match status" value="1"/>
</dbReference>
<dbReference type="GO" id="GO:0140078">
    <property type="term" value="F:class I DNA-(apurinic or apyrimidinic site) endonuclease activity"/>
    <property type="evidence" value="ECO:0007669"/>
    <property type="project" value="UniProtKB-EC"/>
</dbReference>
<evidence type="ECO:0000256" key="12">
    <source>
        <dbReference type="ARBA" id="ARBA00022833"/>
    </source>
</evidence>
<dbReference type="FunFam" id="1.10.8.50:FF:000003">
    <property type="entry name" value="Formamidopyrimidine-DNA glycosylase"/>
    <property type="match status" value="1"/>
</dbReference>
<reference evidence="23 24" key="1">
    <citation type="submission" date="2019-02" db="EMBL/GenBank/DDBJ databases">
        <title>Deep-cultivation of Planctomycetes and their phenomic and genomic characterization uncovers novel biology.</title>
        <authorList>
            <person name="Wiegand S."/>
            <person name="Jogler M."/>
            <person name="Boedeker C."/>
            <person name="Pinto D."/>
            <person name="Vollmers J."/>
            <person name="Rivas-Marin E."/>
            <person name="Kohn T."/>
            <person name="Peeters S.H."/>
            <person name="Heuer A."/>
            <person name="Rast P."/>
            <person name="Oberbeckmann S."/>
            <person name="Bunk B."/>
            <person name="Jeske O."/>
            <person name="Meyerdierks A."/>
            <person name="Storesund J.E."/>
            <person name="Kallscheuer N."/>
            <person name="Luecker S."/>
            <person name="Lage O.M."/>
            <person name="Pohl T."/>
            <person name="Merkel B.J."/>
            <person name="Hornburger P."/>
            <person name="Mueller R.-W."/>
            <person name="Bruemmer F."/>
            <person name="Labrenz M."/>
            <person name="Spormann A.M."/>
            <person name="Op Den Camp H."/>
            <person name="Overmann J."/>
            <person name="Amann R."/>
            <person name="Jetten M.S.M."/>
            <person name="Mascher T."/>
            <person name="Medema M.H."/>
            <person name="Devos D.P."/>
            <person name="Kaster A.-K."/>
            <person name="Ovreas L."/>
            <person name="Rohde M."/>
            <person name="Galperin M.Y."/>
            <person name="Jogler C."/>
        </authorList>
    </citation>
    <scope>NUCLEOTIDE SEQUENCE [LARGE SCALE GENOMIC DNA]</scope>
    <source>
        <strain evidence="23 24">KOR42</strain>
    </source>
</reference>
<evidence type="ECO:0000256" key="5">
    <source>
        <dbReference type="ARBA" id="ARBA00012024"/>
    </source>
</evidence>
<evidence type="ECO:0000256" key="14">
    <source>
        <dbReference type="ARBA" id="ARBA00023204"/>
    </source>
</evidence>
<name>A0A5C5WLT6_9PLAN</name>
<evidence type="ECO:0000313" key="24">
    <source>
        <dbReference type="Proteomes" id="UP000317243"/>
    </source>
</evidence>
<dbReference type="Gene3D" id="1.10.8.50">
    <property type="match status" value="1"/>
</dbReference>
<evidence type="ECO:0000313" key="23">
    <source>
        <dbReference type="EMBL" id="TWT51577.1"/>
    </source>
</evidence>
<dbReference type="InterPro" id="IPR000214">
    <property type="entry name" value="Znf_DNA_glyclase/AP_lyase"/>
</dbReference>
<dbReference type="SUPFAM" id="SSF81624">
    <property type="entry name" value="N-terminal domain of MutM-like DNA repair proteins"/>
    <property type="match status" value="1"/>
</dbReference>
<dbReference type="SMART" id="SM01232">
    <property type="entry name" value="H2TH"/>
    <property type="match status" value="1"/>
</dbReference>
<dbReference type="SUPFAM" id="SSF46946">
    <property type="entry name" value="S13-like H2TH domain"/>
    <property type="match status" value="1"/>
</dbReference>
<feature type="domain" description="FPG-type" evidence="21">
    <location>
        <begin position="244"/>
        <end position="279"/>
    </location>
</feature>
<dbReference type="EC" id="4.2.99.18" evidence="6"/>
<dbReference type="SUPFAM" id="SSF57716">
    <property type="entry name" value="Glucocorticoid receptor-like (DNA-binding domain)"/>
    <property type="match status" value="1"/>
</dbReference>
<dbReference type="Proteomes" id="UP000317243">
    <property type="component" value="Unassembled WGS sequence"/>
</dbReference>